<dbReference type="PROSITE" id="PS52035">
    <property type="entry name" value="PEPTIDASE_M14"/>
    <property type="match status" value="1"/>
</dbReference>
<dbReference type="GO" id="GO:0004181">
    <property type="term" value="F:metallocarboxypeptidase activity"/>
    <property type="evidence" value="ECO:0007669"/>
    <property type="project" value="InterPro"/>
</dbReference>
<dbReference type="InterPro" id="IPR050821">
    <property type="entry name" value="Cytosolic_carboxypeptidase"/>
</dbReference>
<dbReference type="PANTHER" id="PTHR12756:SF11">
    <property type="entry name" value="CYTOSOLIC CARBOXYPEPTIDASE 1"/>
    <property type="match status" value="1"/>
</dbReference>
<gene>
    <name evidence="4" type="ORF">GGQ59_001791</name>
</gene>
<name>A0A840I2N5_9PROT</name>
<dbReference type="GO" id="GO:0008270">
    <property type="term" value="F:zinc ion binding"/>
    <property type="evidence" value="ECO:0007669"/>
    <property type="project" value="InterPro"/>
</dbReference>
<dbReference type="GO" id="GO:0006508">
    <property type="term" value="P:proteolysis"/>
    <property type="evidence" value="ECO:0007669"/>
    <property type="project" value="InterPro"/>
</dbReference>
<proteinExistence type="inferred from homology"/>
<organism evidence="4 5">
    <name type="scientific">Parvularcula dongshanensis</name>
    <dbReference type="NCBI Taxonomy" id="1173995"/>
    <lineage>
        <taxon>Bacteria</taxon>
        <taxon>Pseudomonadati</taxon>
        <taxon>Pseudomonadota</taxon>
        <taxon>Alphaproteobacteria</taxon>
        <taxon>Parvularculales</taxon>
        <taxon>Parvularculaceae</taxon>
        <taxon>Parvularcula</taxon>
    </lineage>
</organism>
<dbReference type="InterPro" id="IPR040626">
    <property type="entry name" value="Pepdidase_M14_N"/>
</dbReference>
<feature type="active site" description="Proton donor/acceptor" evidence="2">
    <location>
        <position position="337"/>
    </location>
</feature>
<reference evidence="4 5" key="1">
    <citation type="submission" date="2020-08" db="EMBL/GenBank/DDBJ databases">
        <title>Genomic Encyclopedia of Type Strains, Phase IV (KMG-IV): sequencing the most valuable type-strain genomes for metagenomic binning, comparative biology and taxonomic classification.</title>
        <authorList>
            <person name="Goeker M."/>
        </authorList>
    </citation>
    <scope>NUCLEOTIDE SEQUENCE [LARGE SCALE GENOMIC DNA]</scope>
    <source>
        <strain evidence="4 5">DSM 102850</strain>
    </source>
</reference>
<dbReference type="Proteomes" id="UP000563524">
    <property type="component" value="Unassembled WGS sequence"/>
</dbReference>
<evidence type="ECO:0000259" key="3">
    <source>
        <dbReference type="PROSITE" id="PS52035"/>
    </source>
</evidence>
<sequence length="377" mass="41654">MSIDVTAPADGGNIEVLDASNAAQIRLAIRPDGAAKFHQWFHFRVSGAKGTPLTLRIENCGDSSYARGWPNYRAVMSTDGTEWRRVDTAYEDGVLTITHTPASDSVRFAYFAPFGLSEQQAMIERACAAPRTTLTTLGHTIDGEPLDLLTIGEPAEGKARLWFIARQHPGETMASFWMEGFLQKLCDEADAEAKTLLDKAVVYAVPLMNPDGARRGHLRTNAAGTDLNRAWAEPSMDKSPEVFLVRQKMEETGLDFFFDVHGDEVIPNNFVAGAEGIPGWSDRLQSLQDRFKKEMVDRTPDFQTQEGYPIPPAGKANMALATSWTAQTFDALALTLEMPFKDALSNPDEVYGWSPERCRQLGRDCLGVMAGMVEELR</sequence>
<evidence type="ECO:0000313" key="5">
    <source>
        <dbReference type="Proteomes" id="UP000563524"/>
    </source>
</evidence>
<feature type="domain" description="Peptidase M14" evidence="3">
    <location>
        <begin position="112"/>
        <end position="373"/>
    </location>
</feature>
<evidence type="ECO:0000256" key="1">
    <source>
        <dbReference type="ARBA" id="ARBA00001947"/>
    </source>
</evidence>
<comment type="caution">
    <text evidence="4">The sequence shown here is derived from an EMBL/GenBank/DDBJ whole genome shotgun (WGS) entry which is preliminary data.</text>
</comment>
<dbReference type="EMBL" id="JACHOB010000003">
    <property type="protein sequence ID" value="MBB4659266.1"/>
    <property type="molecule type" value="Genomic_DNA"/>
</dbReference>
<evidence type="ECO:0000313" key="4">
    <source>
        <dbReference type="EMBL" id="MBB4659266.1"/>
    </source>
</evidence>
<dbReference type="Gene3D" id="3.40.630.10">
    <property type="entry name" value="Zn peptidases"/>
    <property type="match status" value="1"/>
</dbReference>
<dbReference type="RefSeq" id="WP_183817695.1">
    <property type="nucleotide sequence ID" value="NZ_JACHOB010000003.1"/>
</dbReference>
<dbReference type="SMART" id="SM00631">
    <property type="entry name" value="Zn_pept"/>
    <property type="match status" value="1"/>
</dbReference>
<dbReference type="Pfam" id="PF18027">
    <property type="entry name" value="Pepdidase_M14_N"/>
    <property type="match status" value="1"/>
</dbReference>
<dbReference type="InterPro" id="IPR000834">
    <property type="entry name" value="Peptidase_M14"/>
</dbReference>
<evidence type="ECO:0000256" key="2">
    <source>
        <dbReference type="PROSITE-ProRule" id="PRU01379"/>
    </source>
</evidence>
<dbReference type="Pfam" id="PF00246">
    <property type="entry name" value="Peptidase_M14"/>
    <property type="match status" value="1"/>
</dbReference>
<protein>
    <submittedName>
        <fullName evidence="4">Murein tripeptide amidase MpaA</fullName>
    </submittedName>
</protein>
<dbReference type="AlphaFoldDB" id="A0A840I2N5"/>
<dbReference type="CDD" id="cd06234">
    <property type="entry name" value="M14_PaCCP-like"/>
    <property type="match status" value="1"/>
</dbReference>
<comment type="cofactor">
    <cofactor evidence="1">
        <name>Zn(2+)</name>
        <dbReference type="ChEBI" id="CHEBI:29105"/>
    </cofactor>
</comment>
<accession>A0A840I2N5</accession>
<dbReference type="SUPFAM" id="SSF53187">
    <property type="entry name" value="Zn-dependent exopeptidases"/>
    <property type="match status" value="1"/>
</dbReference>
<comment type="similarity">
    <text evidence="2">Belongs to the peptidase M14 family.</text>
</comment>
<keyword evidence="5" id="KW-1185">Reference proteome</keyword>
<dbReference type="PANTHER" id="PTHR12756">
    <property type="entry name" value="CYTOSOLIC CARBOXYPEPTIDASE"/>
    <property type="match status" value="1"/>
</dbReference>
<dbReference type="Gene3D" id="2.60.40.3120">
    <property type="match status" value="1"/>
</dbReference>